<protein>
    <submittedName>
        <fullName evidence="3">Uncharacterized protein</fullName>
    </submittedName>
</protein>
<reference evidence="3" key="5">
    <citation type="journal article" date="2021" name="G3 (Bethesda)">
        <title>Aegilops tauschii genome assembly Aet v5.0 features greater sequence contiguity and improved annotation.</title>
        <authorList>
            <person name="Wang L."/>
            <person name="Zhu T."/>
            <person name="Rodriguez J.C."/>
            <person name="Deal K.R."/>
            <person name="Dubcovsky J."/>
            <person name="McGuire P.E."/>
            <person name="Lux T."/>
            <person name="Spannagl M."/>
            <person name="Mayer K.F.X."/>
            <person name="Baldrich P."/>
            <person name="Meyers B.C."/>
            <person name="Huo N."/>
            <person name="Gu Y.Q."/>
            <person name="Zhou H."/>
            <person name="Devos K.M."/>
            <person name="Bennetzen J.L."/>
            <person name="Unver T."/>
            <person name="Budak H."/>
            <person name="Gulick P.J."/>
            <person name="Galiba G."/>
            <person name="Kalapos B."/>
            <person name="Nelson D.R."/>
            <person name="Li P."/>
            <person name="You F.M."/>
            <person name="Luo M.C."/>
            <person name="Dvorak J."/>
        </authorList>
    </citation>
    <scope>NUCLEOTIDE SEQUENCE [LARGE SCALE GENOMIC DNA]</scope>
    <source>
        <strain evidence="3">cv. AL8/78</strain>
    </source>
</reference>
<feature type="domain" description="F-box" evidence="1">
    <location>
        <begin position="25"/>
        <end position="61"/>
    </location>
</feature>
<dbReference type="Gramene" id="AET5Gv20594800.1">
    <property type="protein sequence ID" value="AET5Gv20594800.1"/>
    <property type="gene ID" value="AET5Gv20594800"/>
</dbReference>
<name>A0A453L1Y3_AEGTS</name>
<accession>A0A453L1Y3</accession>
<feature type="domain" description="DUF7595" evidence="2">
    <location>
        <begin position="110"/>
        <end position="412"/>
    </location>
</feature>
<reference evidence="4" key="1">
    <citation type="journal article" date="2014" name="Science">
        <title>Ancient hybridizations among the ancestral genomes of bread wheat.</title>
        <authorList>
            <consortium name="International Wheat Genome Sequencing Consortium,"/>
            <person name="Marcussen T."/>
            <person name="Sandve S.R."/>
            <person name="Heier L."/>
            <person name="Spannagl M."/>
            <person name="Pfeifer M."/>
            <person name="Jakobsen K.S."/>
            <person name="Wulff B.B."/>
            <person name="Steuernagel B."/>
            <person name="Mayer K.F."/>
            <person name="Olsen O.A."/>
        </authorList>
    </citation>
    <scope>NUCLEOTIDE SEQUENCE [LARGE SCALE GENOMIC DNA]</scope>
    <source>
        <strain evidence="4">cv. AL8/78</strain>
    </source>
</reference>
<keyword evidence="4" id="KW-1185">Reference proteome</keyword>
<evidence type="ECO:0000259" key="2">
    <source>
        <dbReference type="Pfam" id="PF24523"/>
    </source>
</evidence>
<dbReference type="PANTHER" id="PTHR35828:SF24">
    <property type="entry name" value="F-BOX DOMAIN-CONTAINING PROTEIN"/>
    <property type="match status" value="1"/>
</dbReference>
<dbReference type="AlphaFoldDB" id="A0A453L1Y3"/>
<dbReference type="Gene3D" id="1.20.1280.50">
    <property type="match status" value="1"/>
</dbReference>
<evidence type="ECO:0000313" key="4">
    <source>
        <dbReference type="Proteomes" id="UP000015105"/>
    </source>
</evidence>
<dbReference type="EnsemblPlants" id="AET5Gv20594800.1">
    <property type="protein sequence ID" value="AET5Gv20594800.1"/>
    <property type="gene ID" value="AET5Gv20594800"/>
</dbReference>
<dbReference type="Pfam" id="PF12937">
    <property type="entry name" value="F-box-like"/>
    <property type="match status" value="1"/>
</dbReference>
<dbReference type="PANTHER" id="PTHR35828">
    <property type="entry name" value="OS08G0203800 PROTEIN-RELATED"/>
    <property type="match status" value="1"/>
</dbReference>
<reference evidence="4" key="2">
    <citation type="journal article" date="2017" name="Nat. Plants">
        <title>The Aegilops tauschii genome reveals multiple impacts of transposons.</title>
        <authorList>
            <person name="Zhao G."/>
            <person name="Zou C."/>
            <person name="Li K."/>
            <person name="Wang K."/>
            <person name="Li T."/>
            <person name="Gao L."/>
            <person name="Zhang X."/>
            <person name="Wang H."/>
            <person name="Yang Z."/>
            <person name="Liu X."/>
            <person name="Jiang W."/>
            <person name="Mao L."/>
            <person name="Kong X."/>
            <person name="Jiao Y."/>
            <person name="Jia J."/>
        </authorList>
    </citation>
    <scope>NUCLEOTIDE SEQUENCE [LARGE SCALE GENOMIC DNA]</scope>
    <source>
        <strain evidence="4">cv. AL8/78</strain>
    </source>
</reference>
<dbReference type="InterPro" id="IPR036047">
    <property type="entry name" value="F-box-like_dom_sf"/>
</dbReference>
<dbReference type="Pfam" id="PF24523">
    <property type="entry name" value="DUF7595"/>
    <property type="match status" value="1"/>
</dbReference>
<reference evidence="3" key="4">
    <citation type="submission" date="2019-03" db="UniProtKB">
        <authorList>
            <consortium name="EnsemblPlants"/>
        </authorList>
    </citation>
    <scope>IDENTIFICATION</scope>
</reference>
<dbReference type="SUPFAM" id="SSF81383">
    <property type="entry name" value="F-box domain"/>
    <property type="match status" value="1"/>
</dbReference>
<dbReference type="InterPro" id="IPR056016">
    <property type="entry name" value="DUF7595"/>
</dbReference>
<evidence type="ECO:0000313" key="3">
    <source>
        <dbReference type="EnsemblPlants" id="AET5Gv20594800.1"/>
    </source>
</evidence>
<sequence>SASPLPRRRMAAPPPIDEPLRLPPLPADTILEILSRVGDATAVVRCAATCKAWRRLILEPSFLSRGRAGRSDPSPLLGFFFLDTSQKLPRRRLYLRRPTRFLPLGPSQSQATALPLSHFLPKPDAAGLSGFAPVTSGAGGLLALRRSPASSCDPVRICVCDPVAGTSTFLPPLPPTTSPENIVFLDADGSSFRLLAAMDRPNGIRLRVFSSQTGQWGTAVTAQLPGNMVVHLCSPAVVHRGAVHWICGTRALPNAVHALAVRPGQADVSVCRFDLPLRAGIHRLNHAAEAVRLFSSAQGCLSLVLLDEPLISVWNFKDNGADGRPWELHKTVHLMSVLPSTIFDPSAEWGLSVVASCDQSGSLFLRAVGEGGLFVLNLETEAMSRVRNDHCAKFLCPYVANLSSCLGAMKNF</sequence>
<dbReference type="Proteomes" id="UP000015105">
    <property type="component" value="Chromosome 5D"/>
</dbReference>
<proteinExistence type="predicted"/>
<reference evidence="3" key="3">
    <citation type="journal article" date="2017" name="Nature">
        <title>Genome sequence of the progenitor of the wheat D genome Aegilops tauschii.</title>
        <authorList>
            <person name="Luo M.C."/>
            <person name="Gu Y.Q."/>
            <person name="Puiu D."/>
            <person name="Wang H."/>
            <person name="Twardziok S.O."/>
            <person name="Deal K.R."/>
            <person name="Huo N."/>
            <person name="Zhu T."/>
            <person name="Wang L."/>
            <person name="Wang Y."/>
            <person name="McGuire P.E."/>
            <person name="Liu S."/>
            <person name="Long H."/>
            <person name="Ramasamy R.K."/>
            <person name="Rodriguez J.C."/>
            <person name="Van S.L."/>
            <person name="Yuan L."/>
            <person name="Wang Z."/>
            <person name="Xia Z."/>
            <person name="Xiao L."/>
            <person name="Anderson O.D."/>
            <person name="Ouyang S."/>
            <person name="Liang Y."/>
            <person name="Zimin A.V."/>
            <person name="Pertea G."/>
            <person name="Qi P."/>
            <person name="Bennetzen J.L."/>
            <person name="Dai X."/>
            <person name="Dawson M.W."/>
            <person name="Muller H.G."/>
            <person name="Kugler K."/>
            <person name="Rivarola-Duarte L."/>
            <person name="Spannagl M."/>
            <person name="Mayer K.F.X."/>
            <person name="Lu F.H."/>
            <person name="Bevan M.W."/>
            <person name="Leroy P."/>
            <person name="Li P."/>
            <person name="You F.M."/>
            <person name="Sun Q."/>
            <person name="Liu Z."/>
            <person name="Lyons E."/>
            <person name="Wicker T."/>
            <person name="Salzberg S.L."/>
            <person name="Devos K.M."/>
            <person name="Dvorak J."/>
        </authorList>
    </citation>
    <scope>NUCLEOTIDE SEQUENCE [LARGE SCALE GENOMIC DNA]</scope>
    <source>
        <strain evidence="3">cv. AL8/78</strain>
    </source>
</reference>
<organism evidence="3 4">
    <name type="scientific">Aegilops tauschii subsp. strangulata</name>
    <name type="common">Goatgrass</name>
    <dbReference type="NCBI Taxonomy" id="200361"/>
    <lineage>
        <taxon>Eukaryota</taxon>
        <taxon>Viridiplantae</taxon>
        <taxon>Streptophyta</taxon>
        <taxon>Embryophyta</taxon>
        <taxon>Tracheophyta</taxon>
        <taxon>Spermatophyta</taxon>
        <taxon>Magnoliopsida</taxon>
        <taxon>Liliopsida</taxon>
        <taxon>Poales</taxon>
        <taxon>Poaceae</taxon>
        <taxon>BOP clade</taxon>
        <taxon>Pooideae</taxon>
        <taxon>Triticodae</taxon>
        <taxon>Triticeae</taxon>
        <taxon>Triticinae</taxon>
        <taxon>Aegilops</taxon>
    </lineage>
</organism>
<evidence type="ECO:0000259" key="1">
    <source>
        <dbReference type="Pfam" id="PF12937"/>
    </source>
</evidence>
<dbReference type="InterPro" id="IPR001810">
    <property type="entry name" value="F-box_dom"/>
</dbReference>